<dbReference type="InterPro" id="IPR053745">
    <property type="entry name" value="Viral_Tail_Comp_sf"/>
</dbReference>
<gene>
    <name evidence="1" type="ORF">NOF55_15215</name>
</gene>
<protein>
    <submittedName>
        <fullName evidence="1">DUF3168 domain-containing protein</fullName>
    </submittedName>
</protein>
<dbReference type="RefSeq" id="WP_306412254.1">
    <property type="nucleotide sequence ID" value="NZ_JANFPI010000005.1"/>
</dbReference>
<evidence type="ECO:0000313" key="2">
    <source>
        <dbReference type="Proteomes" id="UP001208771"/>
    </source>
</evidence>
<reference evidence="1" key="1">
    <citation type="submission" date="2022-07" db="EMBL/GenBank/DDBJ databases">
        <title>Ectorhizobium quercum gen.nov., sp. nov.</title>
        <authorList>
            <person name="Ma T."/>
            <person name="Li Y."/>
        </authorList>
    </citation>
    <scope>NUCLEOTIDE SEQUENCE</scope>
    <source>
        <strain evidence="1">BDR2-2</strain>
    </source>
</reference>
<evidence type="ECO:0000313" key="1">
    <source>
        <dbReference type="EMBL" id="MCX8998463.1"/>
    </source>
</evidence>
<comment type="caution">
    <text evidence="1">The sequence shown here is derived from an EMBL/GenBank/DDBJ whole genome shotgun (WGS) entry which is preliminary data.</text>
</comment>
<dbReference type="EMBL" id="JANFPI010000005">
    <property type="protein sequence ID" value="MCX8998463.1"/>
    <property type="molecule type" value="Genomic_DNA"/>
</dbReference>
<organism evidence="1 2">
    <name type="scientific">Ectorhizobium quercum</name>
    <dbReference type="NCBI Taxonomy" id="2965071"/>
    <lineage>
        <taxon>Bacteria</taxon>
        <taxon>Pseudomonadati</taxon>
        <taxon>Pseudomonadota</taxon>
        <taxon>Alphaproteobacteria</taxon>
        <taxon>Hyphomicrobiales</taxon>
        <taxon>Rhizobiaceae</taxon>
        <taxon>Ectorhizobium</taxon>
    </lineage>
</organism>
<keyword evidence="2" id="KW-1185">Reference proteome</keyword>
<sequence>MSAANALLMAIHDRLSGDAELVSLTGGRVLIDRLADRTPLPLVALGDMESRDWSTGTDSGEEHLFSLVVWSEAAGRREAAAIATRIRALLDDAPLALDGAHLVGLLHRTTRTRREPKSGRFVAELSFRAVTEEVS</sequence>
<name>A0AAE3MZZ3_9HYPH</name>
<dbReference type="Pfam" id="PF11367">
    <property type="entry name" value="Tail_completion_gp17"/>
    <property type="match status" value="1"/>
</dbReference>
<dbReference type="Gene3D" id="3.30.2000.30">
    <property type="match status" value="1"/>
</dbReference>
<proteinExistence type="predicted"/>
<dbReference type="Proteomes" id="UP001208771">
    <property type="component" value="Unassembled WGS sequence"/>
</dbReference>
<dbReference type="InterPro" id="IPR021508">
    <property type="entry name" value="Gp17-like"/>
</dbReference>
<dbReference type="AlphaFoldDB" id="A0AAE3MZZ3"/>
<accession>A0AAE3MZZ3</accession>